<dbReference type="EMBL" id="SJZB01000001">
    <property type="protein sequence ID" value="TCJ20405.1"/>
    <property type="molecule type" value="Genomic_DNA"/>
</dbReference>
<dbReference type="OrthoDB" id="1491023at2"/>
<dbReference type="AlphaFoldDB" id="A0A4R1BT38"/>
<keyword evidence="3" id="KW-1185">Reference proteome</keyword>
<organism evidence="2 3">
    <name type="scientific">Parasulfuritortus cantonensis</name>
    <dbReference type="NCBI Taxonomy" id="2528202"/>
    <lineage>
        <taxon>Bacteria</taxon>
        <taxon>Pseudomonadati</taxon>
        <taxon>Pseudomonadota</taxon>
        <taxon>Betaproteobacteria</taxon>
        <taxon>Nitrosomonadales</taxon>
        <taxon>Thiobacillaceae</taxon>
        <taxon>Parasulfuritortus</taxon>
    </lineage>
</organism>
<evidence type="ECO:0000313" key="3">
    <source>
        <dbReference type="Proteomes" id="UP000295443"/>
    </source>
</evidence>
<dbReference type="InterPro" id="IPR025391">
    <property type="entry name" value="DUF4123"/>
</dbReference>
<dbReference type="Proteomes" id="UP000295443">
    <property type="component" value="Unassembled WGS sequence"/>
</dbReference>
<gene>
    <name evidence="2" type="ORF">EZJ19_00480</name>
</gene>
<protein>
    <submittedName>
        <fullName evidence="2">DUF4123 domain-containing protein</fullName>
    </submittedName>
</protein>
<reference evidence="2 3" key="1">
    <citation type="submission" date="2019-03" db="EMBL/GenBank/DDBJ databases">
        <title>Genome sequence of Thiobacillaceae bacterium LSR1, a sulfur-oxidizing bacterium isolated from freshwater sediment.</title>
        <authorList>
            <person name="Li S."/>
        </authorList>
    </citation>
    <scope>NUCLEOTIDE SEQUENCE [LARGE SCALE GENOMIC DNA]</scope>
    <source>
        <strain evidence="2 3">LSR1</strain>
    </source>
</reference>
<evidence type="ECO:0000259" key="1">
    <source>
        <dbReference type="Pfam" id="PF13503"/>
    </source>
</evidence>
<feature type="domain" description="DUF4123" evidence="1">
    <location>
        <begin position="20"/>
        <end position="141"/>
    </location>
</feature>
<comment type="caution">
    <text evidence="2">The sequence shown here is derived from an EMBL/GenBank/DDBJ whole genome shotgun (WGS) entry which is preliminary data.</text>
</comment>
<evidence type="ECO:0000313" key="2">
    <source>
        <dbReference type="EMBL" id="TCJ20405.1"/>
    </source>
</evidence>
<name>A0A4R1BT38_9PROT</name>
<proteinExistence type="predicted"/>
<sequence length="181" mass="20428">MARHSDFMKRELFLPEGANVYAILDGAAIPALLVQLHGEQAPAHFECLLPGTLTPDMLEVAPYLVQLEPDAPFTDWLLEAGWGQHWGIFALSPLDFQSVRYHFRSLVRVYDEAGKRYLFFRYYDPRVLRIFLPTCREHQLAEMFGPVDLYLAESESATELLSYRLEEGALAAGKVVVPAAG</sequence>
<dbReference type="RefSeq" id="WP_131444343.1">
    <property type="nucleotide sequence ID" value="NZ_SJZB01000001.1"/>
</dbReference>
<dbReference type="Pfam" id="PF13503">
    <property type="entry name" value="DUF4123"/>
    <property type="match status" value="1"/>
</dbReference>
<accession>A0A4R1BT38</accession>